<evidence type="ECO:0000313" key="5">
    <source>
        <dbReference type="Proteomes" id="UP000030742"/>
    </source>
</evidence>
<gene>
    <name evidence="4" type="ORF">D910_07246</name>
    <name evidence="3" type="ORF">YQE_01613</name>
</gene>
<feature type="transmembrane region" description="Helical" evidence="2">
    <location>
        <begin position="37"/>
        <end position="59"/>
    </location>
</feature>
<name>N6TVG9_DENPD</name>
<feature type="non-terminal residue" evidence="3">
    <location>
        <position position="1"/>
    </location>
</feature>
<evidence type="ECO:0000313" key="3">
    <source>
        <dbReference type="EMBL" id="ENN82038.1"/>
    </source>
</evidence>
<proteinExistence type="predicted"/>
<accession>N6TVG9</accession>
<keyword evidence="2" id="KW-0812">Transmembrane</keyword>
<dbReference type="OMA" id="RRNCDVE"/>
<reference evidence="3 5" key="1">
    <citation type="journal article" date="2013" name="Genome Biol.">
        <title>Draft genome of the mountain pine beetle, Dendroctonus ponderosae Hopkins, a major forest pest.</title>
        <authorList>
            <person name="Keeling C.I."/>
            <person name="Yuen M.M."/>
            <person name="Liao N.Y."/>
            <person name="Docking T.R."/>
            <person name="Chan S.K."/>
            <person name="Taylor G.A."/>
            <person name="Palmquist D.L."/>
            <person name="Jackman S.D."/>
            <person name="Nguyen A."/>
            <person name="Li M."/>
            <person name="Henderson H."/>
            <person name="Janes J.K."/>
            <person name="Zhao Y."/>
            <person name="Pandoh P."/>
            <person name="Moore R."/>
            <person name="Sperling F.A."/>
            <person name="Huber D.P."/>
            <person name="Birol I."/>
            <person name="Jones S.J."/>
            <person name="Bohlmann J."/>
        </authorList>
    </citation>
    <scope>NUCLEOTIDE SEQUENCE</scope>
</reference>
<dbReference type="EMBL" id="KB632192">
    <property type="protein sequence ID" value="ERL89887.1"/>
    <property type="molecule type" value="Genomic_DNA"/>
</dbReference>
<dbReference type="EMBL" id="KB739995">
    <property type="protein sequence ID" value="ENN82038.1"/>
    <property type="molecule type" value="Genomic_DNA"/>
</dbReference>
<keyword evidence="2" id="KW-1133">Transmembrane helix</keyword>
<feature type="region of interest" description="Disordered" evidence="1">
    <location>
        <begin position="102"/>
        <end position="134"/>
    </location>
</feature>
<dbReference type="Proteomes" id="UP000030742">
    <property type="component" value="Unassembled WGS sequence"/>
</dbReference>
<sequence length="134" mass="14929">MSATVDGSSNSVSTTQLHSHNKRPVILIYPTVSPETVVIPIISCIFGFPLLALLVICCLRRRAKLAREQARRRNMDFDHGRSRAISLRSERGMSRGFPSLELDTVIEERSEPEAEQTVVELMTPDGDSKPIPAR</sequence>
<protein>
    <submittedName>
        <fullName evidence="3">Uncharacterized protein</fullName>
    </submittedName>
</protein>
<dbReference type="HOGENOM" id="CLU_125124_0_0_1"/>
<organism evidence="3">
    <name type="scientific">Dendroctonus ponderosae</name>
    <name type="common">Mountain pine beetle</name>
    <dbReference type="NCBI Taxonomy" id="77166"/>
    <lineage>
        <taxon>Eukaryota</taxon>
        <taxon>Metazoa</taxon>
        <taxon>Ecdysozoa</taxon>
        <taxon>Arthropoda</taxon>
        <taxon>Hexapoda</taxon>
        <taxon>Insecta</taxon>
        <taxon>Pterygota</taxon>
        <taxon>Neoptera</taxon>
        <taxon>Endopterygota</taxon>
        <taxon>Coleoptera</taxon>
        <taxon>Polyphaga</taxon>
        <taxon>Cucujiformia</taxon>
        <taxon>Curculionidae</taxon>
        <taxon>Scolytinae</taxon>
        <taxon>Dendroctonus</taxon>
    </lineage>
</organism>
<dbReference type="AlphaFoldDB" id="N6TVG9"/>
<evidence type="ECO:0000256" key="1">
    <source>
        <dbReference type="SAM" id="MobiDB-lite"/>
    </source>
</evidence>
<evidence type="ECO:0000256" key="2">
    <source>
        <dbReference type="SAM" id="Phobius"/>
    </source>
</evidence>
<keyword evidence="2" id="KW-0472">Membrane</keyword>
<evidence type="ECO:0000313" key="4">
    <source>
        <dbReference type="EMBL" id="ERL89887.1"/>
    </source>
</evidence>